<name>A0ABZ2N343_9BACI</name>
<evidence type="ECO:0000259" key="5">
    <source>
        <dbReference type="Pfam" id="PF04542"/>
    </source>
</evidence>
<proteinExistence type="inferred from homology"/>
<keyword evidence="3" id="KW-0731">Sigma factor</keyword>
<dbReference type="InterPro" id="IPR014284">
    <property type="entry name" value="RNA_pol_sigma-70_dom"/>
</dbReference>
<dbReference type="Gene3D" id="1.10.10.10">
    <property type="entry name" value="Winged helix-like DNA-binding domain superfamily/Winged helix DNA-binding domain"/>
    <property type="match status" value="1"/>
</dbReference>
<dbReference type="Pfam" id="PF04542">
    <property type="entry name" value="Sigma70_r2"/>
    <property type="match status" value="1"/>
</dbReference>
<dbReference type="PANTHER" id="PTHR43133">
    <property type="entry name" value="RNA POLYMERASE ECF-TYPE SIGMA FACTO"/>
    <property type="match status" value="1"/>
</dbReference>
<reference evidence="8 9" key="1">
    <citation type="submission" date="2024-02" db="EMBL/GenBank/DDBJ databases">
        <title>Seven novel Bacillus-like species.</title>
        <authorList>
            <person name="Liu G."/>
        </authorList>
    </citation>
    <scope>NUCLEOTIDE SEQUENCE [LARGE SCALE GENOMIC DNA]</scope>
    <source>
        <strain evidence="8 9">FJAT-52991</strain>
    </source>
</reference>
<dbReference type="Pfam" id="PF08281">
    <property type="entry name" value="Sigma70_r4_2"/>
    <property type="match status" value="1"/>
</dbReference>
<dbReference type="InterPro" id="IPR036388">
    <property type="entry name" value="WH-like_DNA-bd_sf"/>
</dbReference>
<dbReference type="PANTHER" id="PTHR43133:SF51">
    <property type="entry name" value="RNA POLYMERASE SIGMA FACTOR"/>
    <property type="match status" value="1"/>
</dbReference>
<dbReference type="InterPro" id="IPR039425">
    <property type="entry name" value="RNA_pol_sigma-70-like"/>
</dbReference>
<gene>
    <name evidence="8" type="ORF">WDJ61_12850</name>
</gene>
<feature type="domain" description="YcdB/YcdC repeated" evidence="7">
    <location>
        <begin position="431"/>
        <end position="570"/>
    </location>
</feature>
<evidence type="ECO:0000313" key="9">
    <source>
        <dbReference type="Proteomes" id="UP001387364"/>
    </source>
</evidence>
<dbReference type="InterPro" id="IPR032599">
    <property type="entry name" value="YcdB/YcdC_rep_domain"/>
</dbReference>
<sequence>MNDDDLVIKAQAGDHQAFQQLIETHRSTLYRYARYYSMNAYDAEELVQETIFRAYIALPQLTHPERCVSWMKTIMLRYAISLTNKRKRLVVNEAVVQNRLDSYTASYDETLYLKEALEYLDEKYRRTLVLKYFHDYTLQEIANILDCPIGTVKTHIYQGLNKLKNYFGIAEERAIERKIYMLKDQLKKKAQTIGNIPTNYELEIEDYRDHETDSRALYIWKDPNDDDKGIWIELDKEGHLIDLTNDASSERTGDSLSNEQLKELALQFVMDHYPDAPKSFTFEKIVTTQDDRLRFTYKQKELELFLPDTGFSVDITRSGEIVCFRYHGKAKKIVYPEKIIHKEDARSTLLNELEMETMIIVLHKGLYEDGDDLPHLIFEANLRFHQILANGQTSEIEREEETSKELLPLSKPSKTTTKDVDAFIGLDRSVFTIIRERDMGDTIGTVWRIGEEEPEITSRTLDSFFQQRNDHTIKLKTAKDSGQLKGMFSFLKRQGALQLSLDECEDIALQFLYHLYPKADQYFRMKPEPAEDETSAWFHFELYHGGIHTRFGFVSITVNRTTGYIDQYFGPDIHPDCITSLPHEPTVSEEEAKELFTRFFDVELQWEKKYMEDDQGYYQLVYKPVYPDLAGELAFIEAESGEVIIKKDCY</sequence>
<evidence type="ECO:0000313" key="8">
    <source>
        <dbReference type="EMBL" id="WXB92138.1"/>
    </source>
</evidence>
<feature type="domain" description="RNA polymerase sigma factor 70 region 4 type 2" evidence="6">
    <location>
        <begin position="112"/>
        <end position="163"/>
    </location>
</feature>
<evidence type="ECO:0000259" key="6">
    <source>
        <dbReference type="Pfam" id="PF08281"/>
    </source>
</evidence>
<dbReference type="CDD" id="cd06171">
    <property type="entry name" value="Sigma70_r4"/>
    <property type="match status" value="1"/>
</dbReference>
<organism evidence="8 9">
    <name type="scientific">Bacillus kandeliae</name>
    <dbReference type="NCBI Taxonomy" id="3129297"/>
    <lineage>
        <taxon>Bacteria</taxon>
        <taxon>Bacillati</taxon>
        <taxon>Bacillota</taxon>
        <taxon>Bacilli</taxon>
        <taxon>Bacillales</taxon>
        <taxon>Bacillaceae</taxon>
        <taxon>Bacillus</taxon>
    </lineage>
</organism>
<dbReference type="RefSeq" id="WP_338750332.1">
    <property type="nucleotide sequence ID" value="NZ_CP147404.1"/>
</dbReference>
<feature type="domain" description="YcdB/YcdC repeated" evidence="7">
    <location>
        <begin position="183"/>
        <end position="328"/>
    </location>
</feature>
<accession>A0ABZ2N343</accession>
<dbReference type="Proteomes" id="UP001387364">
    <property type="component" value="Chromosome"/>
</dbReference>
<dbReference type="InterPro" id="IPR013325">
    <property type="entry name" value="RNA_pol_sigma_r2"/>
</dbReference>
<evidence type="ECO:0000256" key="2">
    <source>
        <dbReference type="ARBA" id="ARBA00023015"/>
    </source>
</evidence>
<evidence type="ECO:0000256" key="4">
    <source>
        <dbReference type="ARBA" id="ARBA00023163"/>
    </source>
</evidence>
<dbReference type="Pfam" id="PF16244">
    <property type="entry name" value="DUF4901"/>
    <property type="match status" value="2"/>
</dbReference>
<dbReference type="SUPFAM" id="SSF88659">
    <property type="entry name" value="Sigma3 and sigma4 domains of RNA polymerase sigma factors"/>
    <property type="match status" value="1"/>
</dbReference>
<protein>
    <submittedName>
        <fullName evidence="8">Sigma-70 family RNA polymerase sigma factor</fullName>
    </submittedName>
</protein>
<evidence type="ECO:0000259" key="7">
    <source>
        <dbReference type="Pfam" id="PF16244"/>
    </source>
</evidence>
<dbReference type="EMBL" id="CP147404">
    <property type="protein sequence ID" value="WXB92138.1"/>
    <property type="molecule type" value="Genomic_DNA"/>
</dbReference>
<dbReference type="Gene3D" id="1.10.1740.10">
    <property type="match status" value="1"/>
</dbReference>
<dbReference type="InterPro" id="IPR013249">
    <property type="entry name" value="RNA_pol_sigma70_r4_t2"/>
</dbReference>
<evidence type="ECO:0000256" key="3">
    <source>
        <dbReference type="ARBA" id="ARBA00023082"/>
    </source>
</evidence>
<keyword evidence="2" id="KW-0805">Transcription regulation</keyword>
<comment type="similarity">
    <text evidence="1">Belongs to the sigma-70 factor family. ECF subfamily.</text>
</comment>
<dbReference type="SUPFAM" id="SSF88946">
    <property type="entry name" value="Sigma2 domain of RNA polymerase sigma factors"/>
    <property type="match status" value="1"/>
</dbReference>
<dbReference type="InterPro" id="IPR007627">
    <property type="entry name" value="RNA_pol_sigma70_r2"/>
</dbReference>
<evidence type="ECO:0000256" key="1">
    <source>
        <dbReference type="ARBA" id="ARBA00010641"/>
    </source>
</evidence>
<dbReference type="InterPro" id="IPR013324">
    <property type="entry name" value="RNA_pol_sigma_r3/r4-like"/>
</dbReference>
<keyword evidence="4" id="KW-0804">Transcription</keyword>
<keyword evidence="9" id="KW-1185">Reference proteome</keyword>
<dbReference type="NCBIfam" id="TIGR02937">
    <property type="entry name" value="sigma70-ECF"/>
    <property type="match status" value="1"/>
</dbReference>
<feature type="domain" description="RNA polymerase sigma-70 region 2" evidence="5">
    <location>
        <begin position="21"/>
        <end position="88"/>
    </location>
</feature>